<dbReference type="NCBIfam" id="NF033521">
    <property type="entry name" value="lasso_leader_L3"/>
    <property type="match status" value="1"/>
</dbReference>
<evidence type="ECO:0000256" key="1">
    <source>
        <dbReference type="SAM" id="MobiDB-lite"/>
    </source>
</evidence>
<dbReference type="Proteomes" id="UP000800981">
    <property type="component" value="Unassembled WGS sequence"/>
</dbReference>
<evidence type="ECO:0000313" key="2">
    <source>
        <dbReference type="EMBL" id="NHC15336.1"/>
    </source>
</evidence>
<feature type="region of interest" description="Disordered" evidence="1">
    <location>
        <begin position="21"/>
        <end position="43"/>
    </location>
</feature>
<gene>
    <name evidence="2" type="ORF">G9H71_16255</name>
</gene>
<evidence type="ECO:0000313" key="3">
    <source>
        <dbReference type="Proteomes" id="UP000800981"/>
    </source>
</evidence>
<dbReference type="RefSeq" id="WP_166283653.1">
    <property type="nucleotide sequence ID" value="NZ_JAANNP010000025.1"/>
</dbReference>
<accession>A0ABX0GYY8</accession>
<sequence length="43" mass="4537">MREYSAPQLTVVGSLERLTAQSTAGSQTDVPIGTPVPPFSIFS</sequence>
<name>A0ABX0GYY8_9ACTN</name>
<proteinExistence type="predicted"/>
<protein>
    <submittedName>
        <fullName evidence="2">Lasso RiPP family leader peptide-containing protein</fullName>
    </submittedName>
</protein>
<keyword evidence="3" id="KW-1185">Reference proteome</keyword>
<reference evidence="2 3" key="1">
    <citation type="submission" date="2020-03" db="EMBL/GenBank/DDBJ databases">
        <title>Two novel Motilibacter sp.</title>
        <authorList>
            <person name="Liu S."/>
        </authorList>
    </citation>
    <scope>NUCLEOTIDE SEQUENCE [LARGE SCALE GENOMIC DNA]</scope>
    <source>
        <strain evidence="2 3">E257</strain>
    </source>
</reference>
<comment type="caution">
    <text evidence="2">The sequence shown here is derived from an EMBL/GenBank/DDBJ whole genome shotgun (WGS) entry which is preliminary data.</text>
</comment>
<organism evidence="2 3">
    <name type="scientific">Motilibacter deserti</name>
    <dbReference type="NCBI Taxonomy" id="2714956"/>
    <lineage>
        <taxon>Bacteria</taxon>
        <taxon>Bacillati</taxon>
        <taxon>Actinomycetota</taxon>
        <taxon>Actinomycetes</taxon>
        <taxon>Motilibacterales</taxon>
        <taxon>Motilibacteraceae</taxon>
        <taxon>Motilibacter</taxon>
    </lineage>
</organism>
<dbReference type="EMBL" id="JAANNP010000025">
    <property type="protein sequence ID" value="NHC15336.1"/>
    <property type="molecule type" value="Genomic_DNA"/>
</dbReference>
<feature type="compositionally biased region" description="Pro residues" evidence="1">
    <location>
        <begin position="34"/>
        <end position="43"/>
    </location>
</feature>